<dbReference type="EMBL" id="GBRH01188562">
    <property type="protein sequence ID" value="JAE09334.1"/>
    <property type="molecule type" value="Transcribed_RNA"/>
</dbReference>
<reference evidence="1" key="1">
    <citation type="submission" date="2014-09" db="EMBL/GenBank/DDBJ databases">
        <authorList>
            <person name="Magalhaes I.L.F."/>
            <person name="Oliveira U."/>
            <person name="Santos F.R."/>
            <person name="Vidigal T.H.D.A."/>
            <person name="Brescovit A.D."/>
            <person name="Santos A.J."/>
        </authorList>
    </citation>
    <scope>NUCLEOTIDE SEQUENCE</scope>
    <source>
        <tissue evidence="1">Shoot tissue taken approximately 20 cm above the soil surface</tissue>
    </source>
</reference>
<protein>
    <submittedName>
        <fullName evidence="1">Uncharacterized protein</fullName>
    </submittedName>
</protein>
<name>A0A0A9FDM5_ARUDO</name>
<accession>A0A0A9FDM5</accession>
<organism evidence="1">
    <name type="scientific">Arundo donax</name>
    <name type="common">Giant reed</name>
    <name type="synonym">Donax arundinaceus</name>
    <dbReference type="NCBI Taxonomy" id="35708"/>
    <lineage>
        <taxon>Eukaryota</taxon>
        <taxon>Viridiplantae</taxon>
        <taxon>Streptophyta</taxon>
        <taxon>Embryophyta</taxon>
        <taxon>Tracheophyta</taxon>
        <taxon>Spermatophyta</taxon>
        <taxon>Magnoliopsida</taxon>
        <taxon>Liliopsida</taxon>
        <taxon>Poales</taxon>
        <taxon>Poaceae</taxon>
        <taxon>PACMAD clade</taxon>
        <taxon>Arundinoideae</taxon>
        <taxon>Arundineae</taxon>
        <taxon>Arundo</taxon>
    </lineage>
</organism>
<sequence length="28" mass="3108">MSASESNSEIVSFMSNLTLVLFMNLNMP</sequence>
<proteinExistence type="predicted"/>
<dbReference type="AlphaFoldDB" id="A0A0A9FDM5"/>
<reference evidence="1" key="2">
    <citation type="journal article" date="2015" name="Data Brief">
        <title>Shoot transcriptome of the giant reed, Arundo donax.</title>
        <authorList>
            <person name="Barrero R.A."/>
            <person name="Guerrero F.D."/>
            <person name="Moolhuijzen P."/>
            <person name="Goolsby J.A."/>
            <person name="Tidwell J."/>
            <person name="Bellgard S.E."/>
            <person name="Bellgard M.I."/>
        </authorList>
    </citation>
    <scope>NUCLEOTIDE SEQUENCE</scope>
    <source>
        <tissue evidence="1">Shoot tissue taken approximately 20 cm above the soil surface</tissue>
    </source>
</reference>
<evidence type="ECO:0000313" key="1">
    <source>
        <dbReference type="EMBL" id="JAE09334.1"/>
    </source>
</evidence>